<evidence type="ECO:0000313" key="7">
    <source>
        <dbReference type="Proteomes" id="UP000078512"/>
    </source>
</evidence>
<feature type="compositionally biased region" description="Basic and acidic residues" evidence="5">
    <location>
        <begin position="754"/>
        <end position="769"/>
    </location>
</feature>
<keyword evidence="3" id="KW-0433">Leucine-rich repeat</keyword>
<gene>
    <name evidence="6" type="ORF">K457DRAFT_154725</name>
</gene>
<feature type="region of interest" description="Disordered" evidence="5">
    <location>
        <begin position="737"/>
        <end position="836"/>
    </location>
</feature>
<feature type="compositionally biased region" description="Low complexity" evidence="5">
    <location>
        <begin position="321"/>
        <end position="336"/>
    </location>
</feature>
<evidence type="ECO:0000256" key="2">
    <source>
        <dbReference type="ARBA" id="ARBA00022490"/>
    </source>
</evidence>
<dbReference type="SUPFAM" id="SSF52075">
    <property type="entry name" value="Outer arm dynein light chain 1"/>
    <property type="match status" value="1"/>
</dbReference>
<feature type="region of interest" description="Disordered" evidence="5">
    <location>
        <begin position="915"/>
        <end position="961"/>
    </location>
</feature>
<dbReference type="PROSITE" id="PS51450">
    <property type="entry name" value="LRR"/>
    <property type="match status" value="1"/>
</dbReference>
<dbReference type="PANTHER" id="PTHR15454:SF69">
    <property type="entry name" value="SERINE_THREONINE-PROTEIN KINASE 11-INTERACTING PROTEIN"/>
    <property type="match status" value="1"/>
</dbReference>
<sequence>MADKPIPGDKYVRTLSHYLRSNQRRLLPPTPPPVPAIPASLAATTAAQARSLVTPADSMAAAYENMVSSIWSATAAVVNSVTPSLTDRPLSPQERDIYTGAWDGTGAILPDSNPSERQLYLSAQLRSPILPLDLYYLLYLLERFEQVGIDLEGWNGTTTKPVGDSKPRVIMQDNSQKRHSIAIVAPVGATSSSLPNSASFSSFPPPAAATNGGNAAATSGLKSSRPESIRSFQSAALSTLTLITGWKQWSTAANSGSSNLTITDDILFIQKFMRHIPSLRLCAKIPPGDQFQGKGRIEGFQAEAILTLFNHGRPVPTQGISSSGSKSSSNEDSTSNGDDTLLLLPLAATFPALTHLELHKIPPDSIEGWEVLMKQLKSLVIIQSGMEDVHDIMVKTVIDSERRRRQRISLEKSRAVLIKKEQQEALKDAALTSQELEIDPTARDETASNGSASSSSVAPGAGSGSLESDAVILSSLKMWPLLRHLSLSDNSLPALAHNDTFIHTQSIVSLDLSHNLFLSPPSALIHLHNLHNLNLSYNMISGVQSIYQILGNIAILDLRGNRLESLSGLERLWNLEKVDVRENHLDEAAEVGRLAALPGIREVWSERNPFCIIQPKYRLEILAVFKANGHDLLLDGSFASFNEKRQLANMSPSSFSTTISSINNVANIPSASAPIATFAKELVRPEPIRHSRVLSSNADEVLNAATLSPPGTSSSPPVPKLAKKKLVKATKRIKRVVNLDSDHEEEAMPPGADDDIKGLRNLESDEDKAVSGQLPESKLGSPVAIGKRKKKKATKPSGSPIDDTPSPVEGAGESKDVSHGNGEKKEKEKIKKKVPKKKVAAAAAASAAEVGVPTTVSFAGDVEDLTIDHSLCRDDHHVHRHRLAHLENSIASRQLERAHTSFAPLVAPVAKAPAAVAPSQHQRHPSRGILKRNPTMPVNGSGAISPRLRPSSPIGSFCSDDGGADGYRRKIEAMRNEAGQNWLMVLAEMNKDIAQQEEYARENDSH</sequence>
<name>A0A197K2S1_9FUNG</name>
<evidence type="ECO:0008006" key="8">
    <source>
        <dbReference type="Google" id="ProtNLM"/>
    </source>
</evidence>
<protein>
    <recommendedName>
        <fullName evidence="8">L domain-like protein</fullName>
    </recommendedName>
</protein>
<dbReference type="STRING" id="1314771.A0A197K2S1"/>
<evidence type="ECO:0000256" key="3">
    <source>
        <dbReference type="ARBA" id="ARBA00022614"/>
    </source>
</evidence>
<dbReference type="InterPro" id="IPR032675">
    <property type="entry name" value="LRR_dom_sf"/>
</dbReference>
<evidence type="ECO:0000313" key="6">
    <source>
        <dbReference type="EMBL" id="OAQ30749.1"/>
    </source>
</evidence>
<feature type="compositionally biased region" description="Basic and acidic residues" evidence="5">
    <location>
        <begin position="812"/>
        <end position="829"/>
    </location>
</feature>
<proteinExistence type="predicted"/>
<feature type="region of interest" description="Disordered" evidence="5">
    <location>
        <begin position="430"/>
        <end position="463"/>
    </location>
</feature>
<dbReference type="PANTHER" id="PTHR15454">
    <property type="entry name" value="NISCHARIN RELATED"/>
    <property type="match status" value="1"/>
</dbReference>
<accession>A0A197K2S1</accession>
<organism evidence="6 7">
    <name type="scientific">Linnemannia elongata AG-77</name>
    <dbReference type="NCBI Taxonomy" id="1314771"/>
    <lineage>
        <taxon>Eukaryota</taxon>
        <taxon>Fungi</taxon>
        <taxon>Fungi incertae sedis</taxon>
        <taxon>Mucoromycota</taxon>
        <taxon>Mortierellomycotina</taxon>
        <taxon>Mortierellomycetes</taxon>
        <taxon>Mortierellales</taxon>
        <taxon>Mortierellaceae</taxon>
        <taxon>Linnemannia</taxon>
    </lineage>
</organism>
<dbReference type="GO" id="GO:0005737">
    <property type="term" value="C:cytoplasm"/>
    <property type="evidence" value="ECO:0007669"/>
    <property type="project" value="UniProtKB-SubCell"/>
</dbReference>
<dbReference type="InterPro" id="IPR001611">
    <property type="entry name" value="Leu-rich_rpt"/>
</dbReference>
<dbReference type="Gene3D" id="3.80.10.10">
    <property type="entry name" value="Ribonuclease Inhibitor"/>
    <property type="match status" value="1"/>
</dbReference>
<dbReference type="EMBL" id="KV442033">
    <property type="protein sequence ID" value="OAQ30749.1"/>
    <property type="molecule type" value="Genomic_DNA"/>
</dbReference>
<evidence type="ECO:0000256" key="5">
    <source>
        <dbReference type="SAM" id="MobiDB-lite"/>
    </source>
</evidence>
<keyword evidence="7" id="KW-1185">Reference proteome</keyword>
<dbReference type="AlphaFoldDB" id="A0A197K2S1"/>
<dbReference type="OrthoDB" id="676979at2759"/>
<feature type="region of interest" description="Disordered" evidence="5">
    <location>
        <begin position="315"/>
        <end position="336"/>
    </location>
</feature>
<keyword evidence="2" id="KW-0963">Cytoplasm</keyword>
<comment type="subcellular location">
    <subcellularLocation>
        <location evidence="1">Cytoplasm</location>
    </subcellularLocation>
</comment>
<keyword evidence="4" id="KW-0677">Repeat</keyword>
<feature type="compositionally biased region" description="Low complexity" evidence="5">
    <location>
        <begin position="447"/>
        <end position="460"/>
    </location>
</feature>
<reference evidence="6 7" key="1">
    <citation type="submission" date="2016-05" db="EMBL/GenBank/DDBJ databases">
        <title>Genome sequencing reveals origins of a unique bacterial endosymbiosis in the earliest lineages of terrestrial Fungi.</title>
        <authorList>
            <consortium name="DOE Joint Genome Institute"/>
            <person name="Uehling J."/>
            <person name="Gryganskyi A."/>
            <person name="Hameed K."/>
            <person name="Tschaplinski T."/>
            <person name="Misztal P."/>
            <person name="Wu S."/>
            <person name="Desiro A."/>
            <person name="Vande Pol N."/>
            <person name="Du Z.-Y."/>
            <person name="Zienkiewicz A."/>
            <person name="Zienkiewicz K."/>
            <person name="Morin E."/>
            <person name="Tisserant E."/>
            <person name="Splivallo R."/>
            <person name="Hainaut M."/>
            <person name="Henrissat B."/>
            <person name="Ohm R."/>
            <person name="Kuo A."/>
            <person name="Yan J."/>
            <person name="Lipzen A."/>
            <person name="Nolan M."/>
            <person name="Labutti K."/>
            <person name="Barry K."/>
            <person name="Goldstein A."/>
            <person name="Labbe J."/>
            <person name="Schadt C."/>
            <person name="Tuskan G."/>
            <person name="Grigoriev I."/>
            <person name="Martin F."/>
            <person name="Vilgalys R."/>
            <person name="Bonito G."/>
        </authorList>
    </citation>
    <scope>NUCLEOTIDE SEQUENCE [LARGE SCALE GENOMIC DNA]</scope>
    <source>
        <strain evidence="6 7">AG-77</strain>
    </source>
</reference>
<feature type="compositionally biased region" description="Basic residues" evidence="5">
    <location>
        <begin position="921"/>
        <end position="930"/>
    </location>
</feature>
<evidence type="ECO:0000256" key="4">
    <source>
        <dbReference type="ARBA" id="ARBA00022737"/>
    </source>
</evidence>
<dbReference type="Proteomes" id="UP000078512">
    <property type="component" value="Unassembled WGS sequence"/>
</dbReference>
<evidence type="ECO:0000256" key="1">
    <source>
        <dbReference type="ARBA" id="ARBA00004496"/>
    </source>
</evidence>